<comment type="similarity">
    <text evidence="1">Belongs to the glycosyltransferase 2 family.</text>
</comment>
<dbReference type="Gene3D" id="3.90.550.10">
    <property type="entry name" value="Spore Coat Polysaccharide Biosynthesis Protein SpsA, Chain A"/>
    <property type="match status" value="1"/>
</dbReference>
<protein>
    <submittedName>
        <fullName evidence="5">Glycosyltransferase family 2 protein</fullName>
    </submittedName>
</protein>
<evidence type="ECO:0000256" key="1">
    <source>
        <dbReference type="ARBA" id="ARBA00006739"/>
    </source>
</evidence>
<evidence type="ECO:0000259" key="4">
    <source>
        <dbReference type="Pfam" id="PF00535"/>
    </source>
</evidence>
<evidence type="ECO:0000256" key="3">
    <source>
        <dbReference type="ARBA" id="ARBA00022679"/>
    </source>
</evidence>
<keyword evidence="6" id="KW-1185">Reference proteome</keyword>
<accession>A0A2N0VMA7</accession>
<dbReference type="GO" id="GO:0016757">
    <property type="term" value="F:glycosyltransferase activity"/>
    <property type="evidence" value="ECO:0007669"/>
    <property type="project" value="UniProtKB-KW"/>
</dbReference>
<dbReference type="InterPro" id="IPR001173">
    <property type="entry name" value="Glyco_trans_2-like"/>
</dbReference>
<dbReference type="AlphaFoldDB" id="A0A2N0VMA7"/>
<dbReference type="Proteomes" id="UP000233398">
    <property type="component" value="Unassembled WGS sequence"/>
</dbReference>
<dbReference type="PANTHER" id="PTHR43179:SF12">
    <property type="entry name" value="GALACTOFURANOSYLTRANSFERASE GLFT2"/>
    <property type="match status" value="1"/>
</dbReference>
<comment type="caution">
    <text evidence="5">The sequence shown here is derived from an EMBL/GenBank/DDBJ whole genome shotgun (WGS) entry which is preliminary data.</text>
</comment>
<dbReference type="PANTHER" id="PTHR43179">
    <property type="entry name" value="RHAMNOSYLTRANSFERASE WBBL"/>
    <property type="match status" value="1"/>
</dbReference>
<gene>
    <name evidence="5" type="ORF">CWD77_02880</name>
</gene>
<dbReference type="InterPro" id="IPR029044">
    <property type="entry name" value="Nucleotide-diphossugar_trans"/>
</dbReference>
<feature type="domain" description="Glycosyltransferase 2-like" evidence="4">
    <location>
        <begin position="11"/>
        <end position="135"/>
    </location>
</feature>
<name>A0A2N0VMA7_9BACT</name>
<keyword evidence="3 5" id="KW-0808">Transferase</keyword>
<dbReference type="Pfam" id="PF00535">
    <property type="entry name" value="Glycos_transf_2"/>
    <property type="match status" value="1"/>
</dbReference>
<dbReference type="OrthoDB" id="9771846at2"/>
<dbReference type="CDD" id="cd04186">
    <property type="entry name" value="GT_2_like_c"/>
    <property type="match status" value="1"/>
</dbReference>
<evidence type="ECO:0000256" key="2">
    <source>
        <dbReference type="ARBA" id="ARBA00022676"/>
    </source>
</evidence>
<dbReference type="RefSeq" id="WP_101072919.1">
    <property type="nucleotide sequence ID" value="NZ_PISP01000001.1"/>
</dbReference>
<dbReference type="SUPFAM" id="SSF53448">
    <property type="entry name" value="Nucleotide-diphospho-sugar transferases"/>
    <property type="match status" value="1"/>
</dbReference>
<evidence type="ECO:0000313" key="5">
    <source>
        <dbReference type="EMBL" id="PKD45347.1"/>
    </source>
</evidence>
<reference evidence="5 6" key="1">
    <citation type="submission" date="2017-11" db="EMBL/GenBank/DDBJ databases">
        <title>Rhodohalobacter 15182 sp. nov., isolated from a salt lake.</title>
        <authorList>
            <person name="Han S."/>
        </authorList>
    </citation>
    <scope>NUCLEOTIDE SEQUENCE [LARGE SCALE GENOMIC DNA]</scope>
    <source>
        <strain evidence="5 6">15182</strain>
    </source>
</reference>
<proteinExistence type="inferred from homology"/>
<sequence>MSEKNPDPKYSIIIVTWNALEHLQRFLPSVIKTDHSSFEIIIADNASVDGSAEWVEENYPKCRIIKMEKNFGYCGGNNRAANYAKGEILIFLNNDAETDIAWLSAMDESFLDPDVGIVQPKIRSVEQSDYFEYAGAAGGYIDKMGYPFCMGRIFDHVEKDEGQYDEPVEIFWASGAAIAIRKDLFNSLNGFDEDFEFHMEEIDLCWRAHKCGFKVMNQPKSIVYHLGGGSLPMGNPRKVFYNYRNNLIMMTKNLDQNPVFKIFGRLCLDGIAGLKSLVSGNPKETLAIIKAHFSYYAQLSKTLAKRKIGKRESKSATPKKLVYGRLIITDYFLKGKRTFTELNFKTDNN</sequence>
<dbReference type="EMBL" id="PISP01000001">
    <property type="protein sequence ID" value="PKD45347.1"/>
    <property type="molecule type" value="Genomic_DNA"/>
</dbReference>
<organism evidence="5 6">
    <name type="scientific">Rhodohalobacter barkolensis</name>
    <dbReference type="NCBI Taxonomy" id="2053187"/>
    <lineage>
        <taxon>Bacteria</taxon>
        <taxon>Pseudomonadati</taxon>
        <taxon>Balneolota</taxon>
        <taxon>Balneolia</taxon>
        <taxon>Balneolales</taxon>
        <taxon>Balneolaceae</taxon>
        <taxon>Rhodohalobacter</taxon>
    </lineage>
</organism>
<evidence type="ECO:0000313" key="6">
    <source>
        <dbReference type="Proteomes" id="UP000233398"/>
    </source>
</evidence>
<keyword evidence="2" id="KW-0328">Glycosyltransferase</keyword>